<dbReference type="AlphaFoldDB" id="A0A0G1WVJ8"/>
<dbReference type="GO" id="GO:0004519">
    <property type="term" value="F:endonuclease activity"/>
    <property type="evidence" value="ECO:0007669"/>
    <property type="project" value="InterPro"/>
</dbReference>
<feature type="domain" description="Homing endonuclease LAGLIDADG" evidence="1">
    <location>
        <begin position="39"/>
        <end position="128"/>
    </location>
</feature>
<evidence type="ECO:0000313" key="3">
    <source>
        <dbReference type="Proteomes" id="UP000034273"/>
    </source>
</evidence>
<dbReference type="InterPro" id="IPR027434">
    <property type="entry name" value="Homing_endonucl"/>
</dbReference>
<dbReference type="SUPFAM" id="SSF55608">
    <property type="entry name" value="Homing endonucleases"/>
    <property type="match status" value="1"/>
</dbReference>
<evidence type="ECO:0000313" key="2">
    <source>
        <dbReference type="EMBL" id="KKW22903.1"/>
    </source>
</evidence>
<evidence type="ECO:0000259" key="1">
    <source>
        <dbReference type="Pfam" id="PF00961"/>
    </source>
</evidence>
<dbReference type="InterPro" id="IPR004860">
    <property type="entry name" value="LAGLIDADG_dom"/>
</dbReference>
<sequence length="179" mass="20663">MKADSYTTPPVSEVPGDTLGSMRANAVGKRCSVAERAYLAGLIDGDGAIMALIEPMHEKRFRFRVRIELKITQKNERDLMFLNELLGCGSVRKNRTTCDWLTRDQQHILRILSLVRPYSRMKQRQIAFASKIIDTPIRERRDLLRVARLADALSKFNVRSKLRRKNYATMIQEHFSPND</sequence>
<organism evidence="2 3">
    <name type="scientific">Candidatus Kaiserbacteria bacterium GW2011_GWA2_52_12</name>
    <dbReference type="NCBI Taxonomy" id="1618671"/>
    <lineage>
        <taxon>Bacteria</taxon>
        <taxon>Candidatus Kaiseribacteriota</taxon>
    </lineage>
</organism>
<accession>A0A0G1WVJ8</accession>
<dbReference type="Proteomes" id="UP000034273">
    <property type="component" value="Unassembled WGS sequence"/>
</dbReference>
<dbReference type="Pfam" id="PF00961">
    <property type="entry name" value="LAGLIDADG_1"/>
    <property type="match status" value="1"/>
</dbReference>
<dbReference type="EMBL" id="LCQW01000033">
    <property type="protein sequence ID" value="KKW22903.1"/>
    <property type="molecule type" value="Genomic_DNA"/>
</dbReference>
<name>A0A0G1WVJ8_9BACT</name>
<comment type="caution">
    <text evidence="2">The sequence shown here is derived from an EMBL/GenBank/DDBJ whole genome shotgun (WGS) entry which is preliminary data.</text>
</comment>
<dbReference type="Gene3D" id="3.10.28.10">
    <property type="entry name" value="Homing endonucleases"/>
    <property type="match status" value="1"/>
</dbReference>
<gene>
    <name evidence="2" type="ORF">UY67_C0033G0001</name>
</gene>
<reference evidence="2 3" key="1">
    <citation type="journal article" date="2015" name="Nature">
        <title>rRNA introns, odd ribosomes, and small enigmatic genomes across a large radiation of phyla.</title>
        <authorList>
            <person name="Brown C.T."/>
            <person name="Hug L.A."/>
            <person name="Thomas B.C."/>
            <person name="Sharon I."/>
            <person name="Castelle C.J."/>
            <person name="Singh A."/>
            <person name="Wilkins M.J."/>
            <person name="Williams K.H."/>
            <person name="Banfield J.F."/>
        </authorList>
    </citation>
    <scope>NUCLEOTIDE SEQUENCE [LARGE SCALE GENOMIC DNA]</scope>
</reference>
<protein>
    <recommendedName>
        <fullName evidence="1">Homing endonuclease LAGLIDADG domain-containing protein</fullName>
    </recommendedName>
</protein>
<proteinExistence type="predicted"/>